<dbReference type="InterPro" id="IPR036390">
    <property type="entry name" value="WH_DNA-bd_sf"/>
</dbReference>
<reference evidence="6" key="1">
    <citation type="submission" date="2006-03" db="EMBL/GenBank/DDBJ databases">
        <title>Complete sequence of Rhodopseudomonas palustris BisB18.</title>
        <authorList>
            <consortium name="US DOE Joint Genome Institute"/>
            <person name="Copeland A."/>
            <person name="Lucas S."/>
            <person name="Lapidus A."/>
            <person name="Barry K."/>
            <person name="Detter J.C."/>
            <person name="Glavina del Rio T."/>
            <person name="Hammon N."/>
            <person name="Israni S."/>
            <person name="Dalin E."/>
            <person name="Tice H."/>
            <person name="Pitluck S."/>
            <person name="Chain P."/>
            <person name="Malfatti S."/>
            <person name="Shin M."/>
            <person name="Vergez L."/>
            <person name="Schmutz J."/>
            <person name="Larimer F."/>
            <person name="Land M."/>
            <person name="Hauser L."/>
            <person name="Pelletier D.A."/>
            <person name="Kyrpides N."/>
            <person name="Anderson I."/>
            <person name="Oda Y."/>
            <person name="Harwood C.S."/>
            <person name="Richardson P."/>
        </authorList>
    </citation>
    <scope>NUCLEOTIDE SEQUENCE [LARGE SCALE GENOMIC DNA]</scope>
    <source>
        <strain evidence="6">BisB18</strain>
    </source>
</reference>
<gene>
    <name evidence="6" type="ordered locus">RPC_1232</name>
</gene>
<dbReference type="eggNOG" id="COG0664">
    <property type="taxonomic scope" value="Bacteria"/>
</dbReference>
<dbReference type="Pfam" id="PF13545">
    <property type="entry name" value="HTH_Crp_2"/>
    <property type="match status" value="1"/>
</dbReference>
<evidence type="ECO:0000259" key="4">
    <source>
        <dbReference type="PROSITE" id="PS50042"/>
    </source>
</evidence>
<protein>
    <submittedName>
        <fullName evidence="6">Transcriptional regulator, Crp/Fnr family</fullName>
    </submittedName>
</protein>
<feature type="domain" description="HTH crp-type" evidence="5">
    <location>
        <begin position="170"/>
        <end position="236"/>
    </location>
</feature>
<dbReference type="STRING" id="316056.RPC_1232"/>
<dbReference type="SMART" id="SM00100">
    <property type="entry name" value="cNMP"/>
    <property type="match status" value="1"/>
</dbReference>
<feature type="domain" description="Cyclic nucleotide-binding" evidence="4">
    <location>
        <begin position="36"/>
        <end position="138"/>
    </location>
</feature>
<dbReference type="SUPFAM" id="SSF51206">
    <property type="entry name" value="cAMP-binding domain-like"/>
    <property type="match status" value="1"/>
</dbReference>
<dbReference type="PROSITE" id="PS50042">
    <property type="entry name" value="CNMP_BINDING_3"/>
    <property type="match status" value="1"/>
</dbReference>
<accession>Q219Z1</accession>
<evidence type="ECO:0000256" key="2">
    <source>
        <dbReference type="ARBA" id="ARBA00023125"/>
    </source>
</evidence>
<dbReference type="OrthoDB" id="7506088at2"/>
<dbReference type="EMBL" id="CP000301">
    <property type="protein sequence ID" value="ABD86795.1"/>
    <property type="molecule type" value="Genomic_DNA"/>
</dbReference>
<dbReference type="PANTHER" id="PTHR24567">
    <property type="entry name" value="CRP FAMILY TRANSCRIPTIONAL REGULATORY PROTEIN"/>
    <property type="match status" value="1"/>
</dbReference>
<dbReference type="InterPro" id="IPR012318">
    <property type="entry name" value="HTH_CRP"/>
</dbReference>
<dbReference type="InterPro" id="IPR014710">
    <property type="entry name" value="RmlC-like_jellyroll"/>
</dbReference>
<evidence type="ECO:0000256" key="1">
    <source>
        <dbReference type="ARBA" id="ARBA00023015"/>
    </source>
</evidence>
<dbReference type="AlphaFoldDB" id="Q219Z1"/>
<dbReference type="PANTHER" id="PTHR24567:SF74">
    <property type="entry name" value="HTH-TYPE TRANSCRIPTIONAL REGULATOR ARCR"/>
    <property type="match status" value="1"/>
</dbReference>
<name>Q219Z1_RHOPB</name>
<dbReference type="InterPro" id="IPR050397">
    <property type="entry name" value="Env_Response_Regulators"/>
</dbReference>
<proteinExistence type="predicted"/>
<dbReference type="InterPro" id="IPR018490">
    <property type="entry name" value="cNMP-bd_dom_sf"/>
</dbReference>
<evidence type="ECO:0000313" key="6">
    <source>
        <dbReference type="EMBL" id="ABD86795.1"/>
    </source>
</evidence>
<sequence>MRLGASSLPLRLTARPTGRNIAVTSLNFRFPLENKLLAGLPRAQFDLLTPHMTTASLPQGLVLVEPGDEFEHVYFPHNGMLSLLAVLRDGKAIETATVGREGVVGAMAGFGLYKSLVRVVVQMPTSLTKIPSSQFRKVATGSDVLRNLCIQYNEVLLSQARVTAACNALHLIEARFCRWLLQSADRAGGDTVNLTQEFLAEMLGVRRTSVTEVATKLQTAGLISYSRGVIKILNRPAVAKLSCECYETLLEQSSMLL</sequence>
<keyword evidence="2" id="KW-0238">DNA-binding</keyword>
<dbReference type="Gene3D" id="1.10.10.10">
    <property type="entry name" value="Winged helix-like DNA-binding domain superfamily/Winged helix DNA-binding domain"/>
    <property type="match status" value="1"/>
</dbReference>
<dbReference type="KEGG" id="rpc:RPC_1232"/>
<dbReference type="HOGENOM" id="CLU_077340_0_0_5"/>
<dbReference type="GO" id="GO:0005829">
    <property type="term" value="C:cytosol"/>
    <property type="evidence" value="ECO:0007669"/>
    <property type="project" value="TreeGrafter"/>
</dbReference>
<dbReference type="PROSITE" id="PS51063">
    <property type="entry name" value="HTH_CRP_2"/>
    <property type="match status" value="1"/>
</dbReference>
<keyword evidence="3" id="KW-0804">Transcription</keyword>
<organism evidence="6">
    <name type="scientific">Rhodopseudomonas palustris (strain BisB18)</name>
    <dbReference type="NCBI Taxonomy" id="316056"/>
    <lineage>
        <taxon>Bacteria</taxon>
        <taxon>Pseudomonadati</taxon>
        <taxon>Pseudomonadota</taxon>
        <taxon>Alphaproteobacteria</taxon>
        <taxon>Hyphomicrobiales</taxon>
        <taxon>Nitrobacteraceae</taxon>
        <taxon>Rhodopseudomonas</taxon>
    </lineage>
</organism>
<dbReference type="InterPro" id="IPR036388">
    <property type="entry name" value="WH-like_DNA-bd_sf"/>
</dbReference>
<keyword evidence="1" id="KW-0805">Transcription regulation</keyword>
<dbReference type="CDD" id="cd00038">
    <property type="entry name" value="CAP_ED"/>
    <property type="match status" value="1"/>
</dbReference>
<evidence type="ECO:0000259" key="5">
    <source>
        <dbReference type="PROSITE" id="PS51063"/>
    </source>
</evidence>
<dbReference type="GO" id="GO:0003700">
    <property type="term" value="F:DNA-binding transcription factor activity"/>
    <property type="evidence" value="ECO:0007669"/>
    <property type="project" value="TreeGrafter"/>
</dbReference>
<dbReference type="Pfam" id="PF00027">
    <property type="entry name" value="cNMP_binding"/>
    <property type="match status" value="1"/>
</dbReference>
<dbReference type="Gene3D" id="2.60.120.10">
    <property type="entry name" value="Jelly Rolls"/>
    <property type="match status" value="1"/>
</dbReference>
<evidence type="ECO:0000256" key="3">
    <source>
        <dbReference type="ARBA" id="ARBA00023163"/>
    </source>
</evidence>
<dbReference type="GO" id="GO:0003677">
    <property type="term" value="F:DNA binding"/>
    <property type="evidence" value="ECO:0007669"/>
    <property type="project" value="UniProtKB-KW"/>
</dbReference>
<dbReference type="SMART" id="SM00419">
    <property type="entry name" value="HTH_CRP"/>
    <property type="match status" value="1"/>
</dbReference>
<dbReference type="InterPro" id="IPR000595">
    <property type="entry name" value="cNMP-bd_dom"/>
</dbReference>
<dbReference type="SUPFAM" id="SSF46785">
    <property type="entry name" value="Winged helix' DNA-binding domain"/>
    <property type="match status" value="1"/>
</dbReference>